<organism evidence="1">
    <name type="scientific">Symploca sp. SIO1C4</name>
    <dbReference type="NCBI Taxonomy" id="2607765"/>
    <lineage>
        <taxon>Bacteria</taxon>
        <taxon>Bacillati</taxon>
        <taxon>Cyanobacteriota</taxon>
        <taxon>Cyanophyceae</taxon>
        <taxon>Coleofasciculales</taxon>
        <taxon>Coleofasciculaceae</taxon>
        <taxon>Symploca</taxon>
    </lineage>
</organism>
<name>A0A6B3N477_9CYAN</name>
<comment type="caution">
    <text evidence="1">The sequence shown here is derived from an EMBL/GenBank/DDBJ whole genome shotgun (WGS) entry which is preliminary data.</text>
</comment>
<reference evidence="1" key="1">
    <citation type="submission" date="2019-11" db="EMBL/GenBank/DDBJ databases">
        <title>Genomic insights into an expanded diversity of filamentous marine cyanobacteria reveals the extraordinary biosynthetic potential of Moorea and Okeania.</title>
        <authorList>
            <person name="Ferreira Leao T."/>
            <person name="Wang M."/>
            <person name="Moss N."/>
            <person name="Da Silva R."/>
            <person name="Sanders J."/>
            <person name="Nurk S."/>
            <person name="Gurevich A."/>
            <person name="Humphrey G."/>
            <person name="Reher R."/>
            <person name="Zhu Q."/>
            <person name="Belda-Ferre P."/>
            <person name="Glukhov E."/>
            <person name="Rex R."/>
            <person name="Dorrestein P.C."/>
            <person name="Knight R."/>
            <person name="Pevzner P."/>
            <person name="Gerwick W.H."/>
            <person name="Gerwick L."/>
        </authorList>
    </citation>
    <scope>NUCLEOTIDE SEQUENCE</scope>
    <source>
        <strain evidence="1">SIO1C4</strain>
    </source>
</reference>
<dbReference type="PANTHER" id="PTHR39638:SF2">
    <property type="entry name" value="YCF35"/>
    <property type="match status" value="1"/>
</dbReference>
<gene>
    <name evidence="1" type="ORF">F6J89_01330</name>
</gene>
<sequence>MFWEHEPIPQKAFILICQAVGIDKYENILEDYFSTIRTKMTDAEILKASLRDLGITVKTDADVRGFNGLTINCDIVAVLEGEYDIGWSRSSDGYFNMIANFWGVYKKHNQTQLINSIIQKYNVNKTIKKVKQRRSGNLSESINTKNKCPRCDSKQTIKYGYFQGKQNYKCQNCGTQFCES</sequence>
<evidence type="ECO:0000313" key="1">
    <source>
        <dbReference type="EMBL" id="NER26320.1"/>
    </source>
</evidence>
<dbReference type="InterPro" id="IPR009666">
    <property type="entry name" value="Uncharacterised_Ycf35"/>
</dbReference>
<dbReference type="PANTHER" id="PTHR39638">
    <property type="entry name" value="YCF35"/>
    <property type="match status" value="1"/>
</dbReference>
<proteinExistence type="predicted"/>
<dbReference type="AlphaFoldDB" id="A0A6B3N477"/>
<dbReference type="EMBL" id="JAAHFQ010000017">
    <property type="protein sequence ID" value="NER26320.1"/>
    <property type="molecule type" value="Genomic_DNA"/>
</dbReference>
<accession>A0A6B3N477</accession>
<dbReference type="Pfam" id="PF06868">
    <property type="entry name" value="DUF1257"/>
    <property type="match status" value="1"/>
</dbReference>
<protein>
    <submittedName>
        <fullName evidence="1">DUF1257 domain-containing protein</fullName>
    </submittedName>
</protein>